<keyword evidence="2" id="KW-1185">Reference proteome</keyword>
<evidence type="ECO:0000313" key="2">
    <source>
        <dbReference type="Proteomes" id="UP001172673"/>
    </source>
</evidence>
<sequence>MRLRLLVAHANLLDQMMSQQAGEESVQEHEKLNPQISIPEQIPPPEQIPSLTPVVVGDQMNLSADGAKLAVDDEIDVLLAENLSNCQLSEAISELKKEESIATGTSPAICDIDTEQQDPFDMDANLALCRTLSRHMACPSLDPPSPCADAGLSDGDGILSAPSEQAIFPTAEPPSLGVTAM</sequence>
<comment type="caution">
    <text evidence="1">The sequence shown here is derived from an EMBL/GenBank/DDBJ whole genome shotgun (WGS) entry which is preliminary data.</text>
</comment>
<organism evidence="1 2">
    <name type="scientific">Cladophialophora chaetospira</name>
    <dbReference type="NCBI Taxonomy" id="386627"/>
    <lineage>
        <taxon>Eukaryota</taxon>
        <taxon>Fungi</taxon>
        <taxon>Dikarya</taxon>
        <taxon>Ascomycota</taxon>
        <taxon>Pezizomycotina</taxon>
        <taxon>Eurotiomycetes</taxon>
        <taxon>Chaetothyriomycetidae</taxon>
        <taxon>Chaetothyriales</taxon>
        <taxon>Herpotrichiellaceae</taxon>
        <taxon>Cladophialophora</taxon>
    </lineage>
</organism>
<dbReference type="EMBL" id="JAPDRK010000013">
    <property type="protein sequence ID" value="KAJ9606701.1"/>
    <property type="molecule type" value="Genomic_DNA"/>
</dbReference>
<name>A0AA39CFT6_9EURO</name>
<evidence type="ECO:0000313" key="1">
    <source>
        <dbReference type="EMBL" id="KAJ9606701.1"/>
    </source>
</evidence>
<accession>A0AA39CFT6</accession>
<proteinExistence type="predicted"/>
<gene>
    <name evidence="1" type="ORF">H2200_008709</name>
</gene>
<dbReference type="Proteomes" id="UP001172673">
    <property type="component" value="Unassembled WGS sequence"/>
</dbReference>
<dbReference type="AlphaFoldDB" id="A0AA39CFT6"/>
<protein>
    <submittedName>
        <fullName evidence="1">Uncharacterized protein</fullName>
    </submittedName>
</protein>
<reference evidence="1" key="1">
    <citation type="submission" date="2022-10" db="EMBL/GenBank/DDBJ databases">
        <title>Culturing micro-colonial fungi from biological soil crusts in the Mojave desert and describing Neophaeococcomyces mojavensis, and introducing the new genera and species Taxawa tesnikishii.</title>
        <authorList>
            <person name="Kurbessoian T."/>
            <person name="Stajich J.E."/>
        </authorList>
    </citation>
    <scope>NUCLEOTIDE SEQUENCE</scope>
    <source>
        <strain evidence="1">TK_41</strain>
    </source>
</reference>